<dbReference type="EMBL" id="CP081869">
    <property type="protein sequence ID" value="QZN99891.1"/>
    <property type="molecule type" value="Genomic_DNA"/>
</dbReference>
<feature type="chain" id="PRO_5038768852" description="Lipoprotein" evidence="2">
    <location>
        <begin position="25"/>
        <end position="78"/>
    </location>
</feature>
<evidence type="ECO:0000313" key="4">
    <source>
        <dbReference type="Proteomes" id="UP000825701"/>
    </source>
</evidence>
<evidence type="ECO:0008006" key="5">
    <source>
        <dbReference type="Google" id="ProtNLM"/>
    </source>
</evidence>
<proteinExistence type="predicted"/>
<evidence type="ECO:0000313" key="3">
    <source>
        <dbReference type="EMBL" id="QZN99891.1"/>
    </source>
</evidence>
<gene>
    <name evidence="3" type="ORF">K6K41_25160</name>
</gene>
<accession>A0A9E6R9A5</accession>
<evidence type="ECO:0000256" key="1">
    <source>
        <dbReference type="SAM" id="MobiDB-lite"/>
    </source>
</evidence>
<organism evidence="3 4">
    <name type="scientific">Chenggangzhangella methanolivorans</name>
    <dbReference type="NCBI Taxonomy" id="1437009"/>
    <lineage>
        <taxon>Bacteria</taxon>
        <taxon>Pseudomonadati</taxon>
        <taxon>Pseudomonadota</taxon>
        <taxon>Alphaproteobacteria</taxon>
        <taxon>Hyphomicrobiales</taxon>
        <taxon>Methylopilaceae</taxon>
        <taxon>Chenggangzhangella</taxon>
    </lineage>
</organism>
<reference evidence="3" key="1">
    <citation type="submission" date="2021-08" db="EMBL/GenBank/DDBJ databases">
        <authorList>
            <person name="Zhang H."/>
            <person name="Xu M."/>
            <person name="Yu Z."/>
            <person name="Yang L."/>
            <person name="Cai Y."/>
        </authorList>
    </citation>
    <scope>NUCLEOTIDE SEQUENCE</scope>
    <source>
        <strain evidence="3">CHL1</strain>
    </source>
</reference>
<feature type="signal peptide" evidence="2">
    <location>
        <begin position="1"/>
        <end position="24"/>
    </location>
</feature>
<name>A0A9E6R9A5_9HYPH</name>
<keyword evidence="4" id="KW-1185">Reference proteome</keyword>
<dbReference type="RefSeq" id="WP_261403014.1">
    <property type="nucleotide sequence ID" value="NZ_CP081869.1"/>
</dbReference>
<dbReference type="PROSITE" id="PS51257">
    <property type="entry name" value="PROKAR_LIPOPROTEIN"/>
    <property type="match status" value="1"/>
</dbReference>
<dbReference type="Proteomes" id="UP000825701">
    <property type="component" value="Chromosome"/>
</dbReference>
<protein>
    <recommendedName>
        <fullName evidence="5">Lipoprotein</fullName>
    </recommendedName>
</protein>
<feature type="compositionally biased region" description="Basic and acidic residues" evidence="1">
    <location>
        <begin position="58"/>
        <end position="78"/>
    </location>
</feature>
<dbReference type="AlphaFoldDB" id="A0A9E6R9A5"/>
<keyword evidence="2" id="KW-0732">Signal</keyword>
<evidence type="ECO:0000256" key="2">
    <source>
        <dbReference type="SAM" id="SignalP"/>
    </source>
</evidence>
<dbReference type="KEGG" id="cmet:K6K41_25160"/>
<sequence>MIEFRKAVLAAAVLAAAASLGACSAYGPKGDRGLPPPPEHVAYPDLNSTPGDGGRTLKSPEEQRRLRAELEARKAQRR</sequence>
<feature type="region of interest" description="Disordered" evidence="1">
    <location>
        <begin position="27"/>
        <end position="78"/>
    </location>
</feature>